<keyword evidence="9 12" id="KW-0863">Zinc-finger</keyword>
<reference evidence="15 16" key="1">
    <citation type="journal article" date="2017" name="Gigascience">
        <title>Genome sequence of the small brown planthopper, Laodelphax striatellus.</title>
        <authorList>
            <person name="Zhu J."/>
            <person name="Jiang F."/>
            <person name="Wang X."/>
            <person name="Yang P."/>
            <person name="Bao Y."/>
            <person name="Zhao W."/>
            <person name="Wang W."/>
            <person name="Lu H."/>
            <person name="Wang Q."/>
            <person name="Cui N."/>
            <person name="Li J."/>
            <person name="Chen X."/>
            <person name="Luo L."/>
            <person name="Yu J."/>
            <person name="Kang L."/>
            <person name="Cui F."/>
        </authorList>
    </citation>
    <scope>NUCLEOTIDE SEQUENCE [LARGE SCALE GENOMIC DNA]</scope>
    <source>
        <strain evidence="15">Lst14</strain>
    </source>
</reference>
<evidence type="ECO:0000256" key="3">
    <source>
        <dbReference type="ARBA" id="ARBA00004906"/>
    </source>
</evidence>
<gene>
    <name evidence="15" type="ORF">LSTR_LSTR006291</name>
</gene>
<feature type="compositionally biased region" description="Polar residues" evidence="13">
    <location>
        <begin position="649"/>
        <end position="658"/>
    </location>
</feature>
<dbReference type="Pfam" id="PF25447">
    <property type="entry name" value="RING_ZNF598"/>
    <property type="match status" value="1"/>
</dbReference>
<evidence type="ECO:0000256" key="8">
    <source>
        <dbReference type="ARBA" id="ARBA00022723"/>
    </source>
</evidence>
<comment type="caution">
    <text evidence="15">The sequence shown here is derived from an EMBL/GenBank/DDBJ whole genome shotgun (WGS) entry which is preliminary data.</text>
</comment>
<dbReference type="Pfam" id="PF23202">
    <property type="entry name" value="PAH_ZNF598"/>
    <property type="match status" value="1"/>
</dbReference>
<dbReference type="CDD" id="cd16615">
    <property type="entry name" value="RING-HC_ZNF598"/>
    <property type="match status" value="1"/>
</dbReference>
<feature type="compositionally biased region" description="Low complexity" evidence="13">
    <location>
        <begin position="600"/>
        <end position="611"/>
    </location>
</feature>
<dbReference type="PANTHER" id="PTHR22938">
    <property type="entry name" value="ZINC FINGER PROTEIN 598"/>
    <property type="match status" value="1"/>
</dbReference>
<dbReference type="InterPro" id="IPR013087">
    <property type="entry name" value="Znf_C2H2_type"/>
</dbReference>
<sequence length="914" mass="101332">MSTTHEEENSENTCVVCFRTVEIFSIGECDHPVCYECSTRMRVLCTQIECPICRQEMPKVLFTQNVRPYREVKNGHYLADRKFKIEFENIKIRQAYDKLLDHRCLLCPDAMSFQNFSVLKEHMRRSHGLFYCELCVANLKILTRERRCYTRQELDQHQKTGDPDDRSHKGHPLCKFCDTRYMDKDDLHRHLRRDHLYCHFCDADGLNQYYGNYEALRDHFRKDHYLCEEGNCYEEKFTAVFRTEIDLRAHRASVHGRMIGKAATKQARTLELAFKLTPRPNEQRRGRGPMYPDFGIEEGAVGYDNGHSSQNYGRYNNNRAVESMQASAAAAAHAAAAAAASANINTDCINEFPTLDGKSSVGSSSKTMTIRTGVQGGKKLAVTDENFPALGPEATVSFRVNSSSSSSDRPKSISQVIKSHPPNLSIHVTNHRPLSAGPRPTQTNAIRKQMREDFPSLGSDVVDNFKLPQNVKQLNPQWSSGRDVESKVGLVQNQNQPKPNPPKQNFSVQNENFPSLSLQFESACSVKNEPSKSNNQSTNSSKSIKEPKKPKQTSSSSLTFPVSAQPHVTAKTNQNNGNVSGDSSDVGNKTGNSKKKKANKNASNAESSQKSVQKNSSAESLSAAKKDAEMSEVKNKKKAKNNQNKQTKVPENSSTNGGDTLERKRTELNIGLANNMSESSAEASLNDNSSLQKVTTTKPPGFVDILRDKPPPGFDNAAVPGPPPGFSIKLNSVARNPMAAGSCANNLTFTNSCGQSFPVNPGINTAMNGVVHKYIYPVDFDSQPPQASQSLMSVLDDAELNGFREMSSKFRQNVISAETFYLHCLEIMGDNLPNIFPGLIAQLPDIQKQQELLREHEVAVGGSLGKDSPIKKCSVCGQVVRSENLVHHLSIHTLENNFPSLSNGLAANVLHARK</sequence>
<evidence type="ECO:0000256" key="9">
    <source>
        <dbReference type="ARBA" id="ARBA00022771"/>
    </source>
</evidence>
<keyword evidence="10" id="KW-0862">Zinc</keyword>
<dbReference type="GO" id="GO:0008270">
    <property type="term" value="F:zinc ion binding"/>
    <property type="evidence" value="ECO:0007669"/>
    <property type="project" value="UniProtKB-KW"/>
</dbReference>
<keyword evidence="5" id="KW-0963">Cytoplasm</keyword>
<evidence type="ECO:0000256" key="2">
    <source>
        <dbReference type="ARBA" id="ARBA00004496"/>
    </source>
</evidence>
<dbReference type="SMART" id="SM00355">
    <property type="entry name" value="ZnF_C2H2"/>
    <property type="match status" value="5"/>
</dbReference>
<feature type="compositionally biased region" description="Polar residues" evidence="13">
    <location>
        <begin position="570"/>
        <end position="587"/>
    </location>
</feature>
<dbReference type="InterPro" id="IPR057634">
    <property type="entry name" value="PAH_ZNF598/HEL2"/>
</dbReference>
<feature type="compositionally biased region" description="Polar residues" evidence="13">
    <location>
        <begin position="685"/>
        <end position="698"/>
    </location>
</feature>
<evidence type="ECO:0000256" key="12">
    <source>
        <dbReference type="PROSITE-ProRule" id="PRU00175"/>
    </source>
</evidence>
<evidence type="ECO:0000256" key="7">
    <source>
        <dbReference type="ARBA" id="ARBA00022679"/>
    </source>
</evidence>
<keyword evidence="6" id="KW-0597">Phosphoprotein</keyword>
<dbReference type="EC" id="2.3.2.27" evidence="4"/>
<feature type="compositionally biased region" description="Polar residues" evidence="13">
    <location>
        <begin position="552"/>
        <end position="562"/>
    </location>
</feature>
<feature type="region of interest" description="Disordered" evidence="13">
    <location>
        <begin position="398"/>
        <end position="441"/>
    </location>
</feature>
<evidence type="ECO:0000256" key="13">
    <source>
        <dbReference type="SAM" id="MobiDB-lite"/>
    </source>
</evidence>
<evidence type="ECO:0000256" key="10">
    <source>
        <dbReference type="ARBA" id="ARBA00022833"/>
    </source>
</evidence>
<organism evidence="15 16">
    <name type="scientific">Laodelphax striatellus</name>
    <name type="common">Small brown planthopper</name>
    <name type="synonym">Delphax striatella</name>
    <dbReference type="NCBI Taxonomy" id="195883"/>
    <lineage>
        <taxon>Eukaryota</taxon>
        <taxon>Metazoa</taxon>
        <taxon>Ecdysozoa</taxon>
        <taxon>Arthropoda</taxon>
        <taxon>Hexapoda</taxon>
        <taxon>Insecta</taxon>
        <taxon>Pterygota</taxon>
        <taxon>Neoptera</taxon>
        <taxon>Paraneoptera</taxon>
        <taxon>Hemiptera</taxon>
        <taxon>Auchenorrhyncha</taxon>
        <taxon>Fulgoroidea</taxon>
        <taxon>Delphacidae</taxon>
        <taxon>Criomorphinae</taxon>
        <taxon>Laodelphax</taxon>
    </lineage>
</organism>
<dbReference type="GO" id="GO:0072344">
    <property type="term" value="P:rescue of stalled ribosome"/>
    <property type="evidence" value="ECO:0007669"/>
    <property type="project" value="InterPro"/>
</dbReference>
<keyword evidence="7" id="KW-0808">Transferase</keyword>
<feature type="domain" description="RING-type" evidence="14">
    <location>
        <begin position="14"/>
        <end position="54"/>
    </location>
</feature>
<protein>
    <recommendedName>
        <fullName evidence="4">RING-type E3 ubiquitin transferase</fullName>
        <ecNumber evidence="4">2.3.2.27</ecNumber>
    </recommendedName>
</protein>
<name>A0A482X667_LAOST</name>
<evidence type="ECO:0000256" key="1">
    <source>
        <dbReference type="ARBA" id="ARBA00000900"/>
    </source>
</evidence>
<dbReference type="EMBL" id="QKKF02017343">
    <property type="protein sequence ID" value="RZF40988.1"/>
    <property type="molecule type" value="Genomic_DNA"/>
</dbReference>
<dbReference type="InterPro" id="IPR041888">
    <property type="entry name" value="RING-HC_ZNF598/HEL2"/>
</dbReference>
<dbReference type="STRING" id="195883.A0A482X667"/>
<comment type="catalytic activity">
    <reaction evidence="1">
        <text>S-ubiquitinyl-[E2 ubiquitin-conjugating enzyme]-L-cysteine + [acceptor protein]-L-lysine = [E2 ubiquitin-conjugating enzyme]-L-cysteine + N(6)-ubiquitinyl-[acceptor protein]-L-lysine.</text>
        <dbReference type="EC" id="2.3.2.27"/>
    </reaction>
</comment>
<dbReference type="OrthoDB" id="3838338at2759"/>
<keyword evidence="16" id="KW-1185">Reference proteome</keyword>
<evidence type="ECO:0000256" key="5">
    <source>
        <dbReference type="ARBA" id="ARBA00022490"/>
    </source>
</evidence>
<dbReference type="InterPro" id="IPR001841">
    <property type="entry name" value="Znf_RING"/>
</dbReference>
<feature type="region of interest" description="Disordered" evidence="13">
    <location>
        <begin position="678"/>
        <end position="702"/>
    </location>
</feature>
<feature type="compositionally biased region" description="Low complexity" evidence="13">
    <location>
        <begin position="531"/>
        <end position="542"/>
    </location>
</feature>
<dbReference type="PROSITE" id="PS50089">
    <property type="entry name" value="ZF_RING_2"/>
    <property type="match status" value="1"/>
</dbReference>
<evidence type="ECO:0000256" key="4">
    <source>
        <dbReference type="ARBA" id="ARBA00012483"/>
    </source>
</evidence>
<evidence type="ECO:0000256" key="6">
    <source>
        <dbReference type="ARBA" id="ARBA00022553"/>
    </source>
</evidence>
<dbReference type="GO" id="GO:0061630">
    <property type="term" value="F:ubiquitin protein ligase activity"/>
    <property type="evidence" value="ECO:0007669"/>
    <property type="project" value="UniProtKB-EC"/>
</dbReference>
<dbReference type="Gene3D" id="3.30.40.10">
    <property type="entry name" value="Zinc/RING finger domain, C3HC4 (zinc finger)"/>
    <property type="match status" value="1"/>
</dbReference>
<comment type="subcellular location">
    <subcellularLocation>
        <location evidence="2">Cytoplasm</location>
    </subcellularLocation>
</comment>
<dbReference type="GO" id="GO:0005737">
    <property type="term" value="C:cytoplasm"/>
    <property type="evidence" value="ECO:0007669"/>
    <property type="project" value="UniProtKB-SubCell"/>
</dbReference>
<dbReference type="InParanoid" id="A0A482X667"/>
<evidence type="ECO:0000313" key="15">
    <source>
        <dbReference type="EMBL" id="RZF40988.1"/>
    </source>
</evidence>
<comment type="similarity">
    <text evidence="11">Belongs to the ZNF598/HEL2 family.</text>
</comment>
<evidence type="ECO:0000256" key="11">
    <source>
        <dbReference type="ARBA" id="ARBA00035113"/>
    </source>
</evidence>
<evidence type="ECO:0000313" key="16">
    <source>
        <dbReference type="Proteomes" id="UP000291343"/>
    </source>
</evidence>
<comment type="pathway">
    <text evidence="3">Protein modification; protein ubiquitination.</text>
</comment>
<dbReference type="GO" id="GO:0016567">
    <property type="term" value="P:protein ubiquitination"/>
    <property type="evidence" value="ECO:0007669"/>
    <property type="project" value="TreeGrafter"/>
</dbReference>
<dbReference type="AlphaFoldDB" id="A0A482X667"/>
<dbReference type="PROSITE" id="PS00028">
    <property type="entry name" value="ZINC_FINGER_C2H2_1"/>
    <property type="match status" value="1"/>
</dbReference>
<dbReference type="InterPro" id="IPR013083">
    <property type="entry name" value="Znf_RING/FYVE/PHD"/>
</dbReference>
<proteinExistence type="inferred from homology"/>
<dbReference type="InterPro" id="IPR044288">
    <property type="entry name" value="ZNF598/HEL2"/>
</dbReference>
<dbReference type="Proteomes" id="UP000291343">
    <property type="component" value="Unassembled WGS sequence"/>
</dbReference>
<dbReference type="GO" id="GO:0043022">
    <property type="term" value="F:ribosome binding"/>
    <property type="evidence" value="ECO:0007669"/>
    <property type="project" value="TreeGrafter"/>
</dbReference>
<dbReference type="PANTHER" id="PTHR22938:SF0">
    <property type="entry name" value="E3 UBIQUITIN-PROTEIN LIGASE ZNF598"/>
    <property type="match status" value="1"/>
</dbReference>
<keyword evidence="8" id="KW-0479">Metal-binding</keyword>
<evidence type="ECO:0000259" key="14">
    <source>
        <dbReference type="PROSITE" id="PS50089"/>
    </source>
</evidence>
<dbReference type="SUPFAM" id="SSF57850">
    <property type="entry name" value="RING/U-box"/>
    <property type="match status" value="1"/>
</dbReference>
<feature type="compositionally biased region" description="Basic and acidic residues" evidence="13">
    <location>
        <begin position="624"/>
        <end position="634"/>
    </location>
</feature>
<dbReference type="Pfam" id="PF23230">
    <property type="entry name" value="zf-C2H2_13"/>
    <property type="match status" value="1"/>
</dbReference>
<dbReference type="FunCoup" id="A0A482X667">
    <property type="interactions" value="274"/>
</dbReference>
<feature type="region of interest" description="Disordered" evidence="13">
    <location>
        <begin position="524"/>
        <end position="663"/>
    </location>
</feature>
<accession>A0A482X667</accession>
<dbReference type="InterPro" id="IPR056437">
    <property type="entry name" value="Znf-C2H2_ZNF598/HEL2"/>
</dbReference>